<dbReference type="InterPro" id="IPR000516">
    <property type="entry name" value="Ni-dep_Hydgase_cyt-B"/>
</dbReference>
<accession>A0A2M7T7F1</accession>
<evidence type="ECO:0000313" key="14">
    <source>
        <dbReference type="EMBL" id="PIZ37777.1"/>
    </source>
</evidence>
<dbReference type="PANTHER" id="PTHR30485:SF0">
    <property type="entry name" value="NI_FE-HYDROGENASE 1 B-TYPE CYTOCHROME SUBUNIT-RELATED"/>
    <property type="match status" value="1"/>
</dbReference>
<gene>
    <name evidence="14" type="ORF">COY37_06985</name>
</gene>
<keyword evidence="7" id="KW-0479">Metal-binding</keyword>
<organism evidence="14 15">
    <name type="scientific">Candidatus Aquicultor secundus</name>
    <dbReference type="NCBI Taxonomy" id="1973895"/>
    <lineage>
        <taxon>Bacteria</taxon>
        <taxon>Bacillati</taxon>
        <taxon>Actinomycetota</taxon>
        <taxon>Candidatus Aquicultoria</taxon>
        <taxon>Candidatus Aquicultorales</taxon>
        <taxon>Candidatus Aquicultoraceae</taxon>
        <taxon>Candidatus Aquicultor</taxon>
    </lineage>
</organism>
<keyword evidence="8" id="KW-0249">Electron transport</keyword>
<keyword evidence="5" id="KW-0349">Heme</keyword>
<dbReference type="GO" id="GO:0005506">
    <property type="term" value="F:iron ion binding"/>
    <property type="evidence" value="ECO:0007669"/>
    <property type="project" value="InterPro"/>
</dbReference>
<reference evidence="15" key="1">
    <citation type="submission" date="2017-09" db="EMBL/GenBank/DDBJ databases">
        <title>Depth-based differentiation of microbial function through sediment-hosted aquifers and enrichment of novel symbionts in the deep terrestrial subsurface.</title>
        <authorList>
            <person name="Probst A.J."/>
            <person name="Ladd B."/>
            <person name="Jarett J.K."/>
            <person name="Geller-Mcgrath D.E."/>
            <person name="Sieber C.M.K."/>
            <person name="Emerson J.B."/>
            <person name="Anantharaman K."/>
            <person name="Thomas B.C."/>
            <person name="Malmstrom R."/>
            <person name="Stieglmeier M."/>
            <person name="Klingl A."/>
            <person name="Woyke T."/>
            <person name="Ryan C.M."/>
            <person name="Banfield J.F."/>
        </authorList>
    </citation>
    <scope>NUCLEOTIDE SEQUENCE [LARGE SCALE GENOMIC DNA]</scope>
</reference>
<protein>
    <submittedName>
        <fullName evidence="14">Ni/Fe-hydrogenase, b-type cytochrome subunit</fullName>
    </submittedName>
</protein>
<feature type="transmembrane region" description="Helical" evidence="12">
    <location>
        <begin position="125"/>
        <end position="143"/>
    </location>
</feature>
<dbReference type="InterPro" id="IPR016174">
    <property type="entry name" value="Di-haem_cyt_TM"/>
</dbReference>
<dbReference type="Gene3D" id="1.20.950.20">
    <property type="entry name" value="Transmembrane di-heme cytochromes, Chain C"/>
    <property type="match status" value="1"/>
</dbReference>
<evidence type="ECO:0000313" key="15">
    <source>
        <dbReference type="Proteomes" id="UP000230956"/>
    </source>
</evidence>
<keyword evidence="4" id="KW-1003">Cell membrane</keyword>
<evidence type="ECO:0000256" key="9">
    <source>
        <dbReference type="ARBA" id="ARBA00022989"/>
    </source>
</evidence>
<evidence type="ECO:0000256" key="10">
    <source>
        <dbReference type="ARBA" id="ARBA00023004"/>
    </source>
</evidence>
<dbReference type="InterPro" id="IPR011577">
    <property type="entry name" value="Cyt_b561_bac/Ni-Hgenase"/>
</dbReference>
<feature type="transmembrane region" description="Helical" evidence="12">
    <location>
        <begin position="49"/>
        <end position="70"/>
    </location>
</feature>
<evidence type="ECO:0000256" key="12">
    <source>
        <dbReference type="SAM" id="Phobius"/>
    </source>
</evidence>
<dbReference type="Pfam" id="PF01292">
    <property type="entry name" value="Ni_hydr_CYTB"/>
    <property type="match status" value="1"/>
</dbReference>
<dbReference type="PANTHER" id="PTHR30485">
    <property type="entry name" value="NI/FE-HYDROGENASE 1 B-TYPE CYTOCHROME SUBUNIT"/>
    <property type="match status" value="1"/>
</dbReference>
<keyword evidence="11 12" id="KW-0472">Membrane</keyword>
<evidence type="ECO:0000256" key="8">
    <source>
        <dbReference type="ARBA" id="ARBA00022982"/>
    </source>
</evidence>
<proteinExistence type="inferred from homology"/>
<feature type="transmembrane region" description="Helical" evidence="12">
    <location>
        <begin position="12"/>
        <end position="34"/>
    </location>
</feature>
<feature type="domain" description="Cytochrome b561 bacterial/Ni-hydrogenase" evidence="13">
    <location>
        <begin position="9"/>
        <end position="195"/>
    </location>
</feature>
<dbReference type="GO" id="GO:0020037">
    <property type="term" value="F:heme binding"/>
    <property type="evidence" value="ECO:0007669"/>
    <property type="project" value="TreeGrafter"/>
</dbReference>
<comment type="caution">
    <text evidence="14">The sequence shown here is derived from an EMBL/GenBank/DDBJ whole genome shotgun (WGS) entry which is preliminary data.</text>
</comment>
<dbReference type="GO" id="GO:0022904">
    <property type="term" value="P:respiratory electron transport chain"/>
    <property type="evidence" value="ECO:0007669"/>
    <property type="project" value="InterPro"/>
</dbReference>
<evidence type="ECO:0000256" key="2">
    <source>
        <dbReference type="ARBA" id="ARBA00008622"/>
    </source>
</evidence>
<comment type="similarity">
    <text evidence="2">Belongs to the HupC/HyaC/HydC family.</text>
</comment>
<keyword evidence="6 12" id="KW-0812">Transmembrane</keyword>
<evidence type="ECO:0000256" key="6">
    <source>
        <dbReference type="ARBA" id="ARBA00022692"/>
    </source>
</evidence>
<evidence type="ECO:0000256" key="3">
    <source>
        <dbReference type="ARBA" id="ARBA00022448"/>
    </source>
</evidence>
<dbReference type="InterPro" id="IPR051542">
    <property type="entry name" value="Hydrogenase_cytochrome"/>
</dbReference>
<feature type="transmembrane region" description="Helical" evidence="12">
    <location>
        <begin position="163"/>
        <end position="188"/>
    </location>
</feature>
<sequence length="216" mass="24965">MGRATREEHPLTAVVTHFVHSVALITLVFTGFFIHSPFYSGSMQTNRTVHLIAAWILISTGVIRFYWAFFGRGSAPTGSRRKMPDYIFFLPQKENRGKTLESLKFHLFLRRTHPRTLKYNPLQKGTYAVLFLLSIIQIITGFEQWTPTLAFFSPLTYALGGPIIVRIIHYIVAWLFIVIIVLHSYLVLIEARPELPLMFFYREPREVTMSDGGEER</sequence>
<keyword evidence="3" id="KW-0813">Transport</keyword>
<evidence type="ECO:0000256" key="7">
    <source>
        <dbReference type="ARBA" id="ARBA00022723"/>
    </source>
</evidence>
<keyword evidence="9 12" id="KW-1133">Transmembrane helix</keyword>
<evidence type="ECO:0000256" key="11">
    <source>
        <dbReference type="ARBA" id="ARBA00023136"/>
    </source>
</evidence>
<comment type="subcellular location">
    <subcellularLocation>
        <location evidence="1">Cell membrane</location>
        <topology evidence="1">Multi-pass membrane protein</topology>
    </subcellularLocation>
</comment>
<dbReference type="AlphaFoldDB" id="A0A2M7T7F1"/>
<evidence type="ECO:0000256" key="4">
    <source>
        <dbReference type="ARBA" id="ARBA00022475"/>
    </source>
</evidence>
<evidence type="ECO:0000259" key="13">
    <source>
        <dbReference type="Pfam" id="PF01292"/>
    </source>
</evidence>
<evidence type="ECO:0000256" key="1">
    <source>
        <dbReference type="ARBA" id="ARBA00004651"/>
    </source>
</evidence>
<dbReference type="EMBL" id="PFNG01000165">
    <property type="protein sequence ID" value="PIZ37777.1"/>
    <property type="molecule type" value="Genomic_DNA"/>
</dbReference>
<name>A0A2M7T7F1_9ACTN</name>
<evidence type="ECO:0000256" key="5">
    <source>
        <dbReference type="ARBA" id="ARBA00022617"/>
    </source>
</evidence>
<dbReference type="Proteomes" id="UP000230956">
    <property type="component" value="Unassembled WGS sequence"/>
</dbReference>
<dbReference type="GO" id="GO:0009055">
    <property type="term" value="F:electron transfer activity"/>
    <property type="evidence" value="ECO:0007669"/>
    <property type="project" value="InterPro"/>
</dbReference>
<keyword evidence="10" id="KW-0408">Iron</keyword>
<dbReference type="GO" id="GO:0005886">
    <property type="term" value="C:plasma membrane"/>
    <property type="evidence" value="ECO:0007669"/>
    <property type="project" value="UniProtKB-SubCell"/>
</dbReference>
<dbReference type="SUPFAM" id="SSF81342">
    <property type="entry name" value="Transmembrane di-heme cytochromes"/>
    <property type="match status" value="1"/>
</dbReference>
<dbReference type="PRINTS" id="PR00161">
    <property type="entry name" value="NIHGNASECYTB"/>
</dbReference>